<proteinExistence type="predicted"/>
<keyword evidence="2" id="KW-0472">Membrane</keyword>
<evidence type="ECO:0000313" key="4">
    <source>
        <dbReference type="EMBL" id="KAF4119264.1"/>
    </source>
</evidence>
<dbReference type="InterPro" id="IPR030381">
    <property type="entry name" value="G_DYNAMIN_dom"/>
</dbReference>
<comment type="caution">
    <text evidence="4">The sequence shown here is derived from an EMBL/GenBank/DDBJ whole genome shotgun (WGS) entry which is preliminary data.</text>
</comment>
<dbReference type="GeneID" id="55971011"/>
<dbReference type="PROSITE" id="PS51718">
    <property type="entry name" value="G_DYNAMIN_2"/>
    <property type="match status" value="1"/>
</dbReference>
<feature type="transmembrane region" description="Helical" evidence="2">
    <location>
        <begin position="973"/>
        <end position="993"/>
    </location>
</feature>
<feature type="region of interest" description="Disordered" evidence="1">
    <location>
        <begin position="1"/>
        <end position="21"/>
    </location>
</feature>
<evidence type="ECO:0000313" key="5">
    <source>
        <dbReference type="Proteomes" id="UP000749293"/>
    </source>
</evidence>
<evidence type="ECO:0000256" key="2">
    <source>
        <dbReference type="SAM" id="Phobius"/>
    </source>
</evidence>
<evidence type="ECO:0000256" key="1">
    <source>
        <dbReference type="SAM" id="MobiDB-lite"/>
    </source>
</evidence>
<organism evidence="4 5">
    <name type="scientific">Geosmithia morbida</name>
    <dbReference type="NCBI Taxonomy" id="1094350"/>
    <lineage>
        <taxon>Eukaryota</taxon>
        <taxon>Fungi</taxon>
        <taxon>Dikarya</taxon>
        <taxon>Ascomycota</taxon>
        <taxon>Pezizomycotina</taxon>
        <taxon>Sordariomycetes</taxon>
        <taxon>Hypocreomycetidae</taxon>
        <taxon>Hypocreales</taxon>
        <taxon>Bionectriaceae</taxon>
        <taxon>Geosmithia</taxon>
    </lineage>
</organism>
<dbReference type="Pfam" id="PF13632">
    <property type="entry name" value="Glyco_trans_2_3"/>
    <property type="match status" value="1"/>
</dbReference>
<sequence length="1085" mass="120355">MPDQMIPDMQTPSLRTSSTDPGCSQAIEQLYGLKLGDVKPLPKVTIIGDKSCGKTSIFEALTGLSLPASRHLLSNFAIHAQFKRTTDQDPTVKAHIRPGPLKSQDKAVLRHLESFQVANNGPLTGDDFTDILEKAANRMCIAIVDRDAGGDHEQVGNQQHLSDNVLVVEISGPDVNSLSVVDFPGFMHNSALLDAREIQAVKSLVMSCIEEPQSIILAVVDATNQIENQVALEFARAVDPEGDRTIGVLTKCDIVQRGDENRVLRLTRNKEHHLAQGWFALKNLSTQERRDGLGFDRRNVVEGDFFSQPPWNEIDRSRAGIKSLKEFLGDRANGMLQENVNLLLEKIQILTESSSASTGLNAGSVGLTPIQTGLNSSGTGLTSVRARFADSTVTVDEKRERLRTVIEFPSEADPPSSEKHGTDLEAGSIKKRPTMLINACTVGLTIALVLTLVGLGCRQLAQEIATDGDWYRLFLLVTTPLQIFVSLFFCQAIICSIAQLLGPVSQVNANSKFFSAKAVKRLNVMDGPLPHVTIQCPVYKEGLEAVIEPTVKSLEAAIRNYESHGGTAGIFMNDDGMQLLSPEEAAERKAYYAAHNIGWVARPKHNPKGEGLGRFIRRGKFKKASNMNYALGVSLKVEDKLATVDRSGVWTQAEEEEAYQRCLGEVLDEELGRAWAGGNIRVGDYILIIDSDTRVPVECMIDAVSELEESPQVAILQFSSGVMNVTTGYFEMGITFFTNLIYTAIRYAVANGDVSPFVGHNAFLRWSALQEVSFESEGSRHGDPDLAPGEKDPNSTTPYEKFWSESHVSEDFDISLRLQTMGYHIRLGSYCGDDFKEGVSLTVYDELARWEKYAYGCNELLFHPVRLWWRRGPFTPLFLRFILSSMPIGSKVSIMAYVGTYYAIGFAWIGSLLNYFLIGWANGHLDHYYMNSWRVWVALIVVFSGAGNLALAVVRYRSENTTLLGQVWTCFRWAPLLFVFLGGISVHVCQAILCHMFSIDMSWGATAKEVSDTSFFIEMPMIARRFKFVFVFCICMTGLMICGACAFPYLWRIDQLIAIFPLGCVVFSHFFLPVLLNPALMKFTW</sequence>
<dbReference type="Pfam" id="PF00350">
    <property type="entry name" value="Dynamin_N"/>
    <property type="match status" value="1"/>
</dbReference>
<dbReference type="OrthoDB" id="38531at2759"/>
<dbReference type="PANTHER" id="PTHR35408">
    <property type="entry name" value="CHROMOSOME 15, WHOLE GENOME SHOTGUN SEQUENCE"/>
    <property type="match status" value="1"/>
</dbReference>
<dbReference type="CDD" id="cd08771">
    <property type="entry name" value="DLP_1"/>
    <property type="match status" value="1"/>
</dbReference>
<name>A0A9P4YQN8_9HYPO</name>
<protein>
    <submittedName>
        <fullName evidence="4">Glycosyl transferase family 2</fullName>
    </submittedName>
</protein>
<dbReference type="InterPro" id="IPR022812">
    <property type="entry name" value="Dynamin"/>
</dbReference>
<reference evidence="4" key="1">
    <citation type="submission" date="2020-03" db="EMBL/GenBank/DDBJ databases">
        <title>Site-based positive gene gene selection in Geosmithia morbida across the United States reveals a broad range of putative effectors and factors for local host and environmental adapation.</title>
        <authorList>
            <person name="Onufrak A."/>
            <person name="Murdoch R.W."/>
            <person name="Gazis R."/>
            <person name="Huff M."/>
            <person name="Staton M."/>
            <person name="Klingeman W."/>
            <person name="Hadziabdic D."/>
        </authorList>
    </citation>
    <scope>NUCLEOTIDE SEQUENCE</scope>
    <source>
        <strain evidence="4">1262</strain>
    </source>
</reference>
<feature type="domain" description="Dynamin-type G" evidence="3">
    <location>
        <begin position="38"/>
        <end position="341"/>
    </location>
</feature>
<dbReference type="GO" id="GO:0005525">
    <property type="term" value="F:GTP binding"/>
    <property type="evidence" value="ECO:0007669"/>
    <property type="project" value="InterPro"/>
</dbReference>
<keyword evidence="2" id="KW-0812">Transmembrane</keyword>
<accession>A0A9P4YQN8</accession>
<dbReference type="Gene3D" id="3.90.550.10">
    <property type="entry name" value="Spore Coat Polysaccharide Biosynthesis Protein SpsA, Chain A"/>
    <property type="match status" value="1"/>
</dbReference>
<dbReference type="InterPro" id="IPR045063">
    <property type="entry name" value="Dynamin_N"/>
</dbReference>
<keyword evidence="5" id="KW-1185">Reference proteome</keyword>
<feature type="transmembrane region" description="Helical" evidence="2">
    <location>
        <begin position="1028"/>
        <end position="1051"/>
    </location>
</feature>
<dbReference type="InterPro" id="IPR001401">
    <property type="entry name" value="Dynamin_GTPase"/>
</dbReference>
<dbReference type="RefSeq" id="XP_035317916.1">
    <property type="nucleotide sequence ID" value="XM_035466757.1"/>
</dbReference>
<dbReference type="InterPro" id="IPR001173">
    <property type="entry name" value="Glyco_trans_2-like"/>
</dbReference>
<dbReference type="AlphaFoldDB" id="A0A9P4YQN8"/>
<feature type="transmembrane region" description="Helical" evidence="2">
    <location>
        <begin position="481"/>
        <end position="502"/>
    </location>
</feature>
<dbReference type="SUPFAM" id="SSF52540">
    <property type="entry name" value="P-loop containing nucleoside triphosphate hydrolases"/>
    <property type="match status" value="1"/>
</dbReference>
<evidence type="ECO:0000259" key="3">
    <source>
        <dbReference type="PROSITE" id="PS51718"/>
    </source>
</evidence>
<feature type="transmembrane region" description="Helical" evidence="2">
    <location>
        <begin position="901"/>
        <end position="921"/>
    </location>
</feature>
<dbReference type="InterPro" id="IPR027417">
    <property type="entry name" value="P-loop_NTPase"/>
</dbReference>
<dbReference type="Gene3D" id="3.40.50.300">
    <property type="entry name" value="P-loop containing nucleotide triphosphate hydrolases"/>
    <property type="match status" value="1"/>
</dbReference>
<feature type="transmembrane region" description="Helical" evidence="2">
    <location>
        <begin position="436"/>
        <end position="461"/>
    </location>
</feature>
<dbReference type="GO" id="GO:0003924">
    <property type="term" value="F:GTPase activity"/>
    <property type="evidence" value="ECO:0007669"/>
    <property type="project" value="InterPro"/>
</dbReference>
<dbReference type="SMART" id="SM00053">
    <property type="entry name" value="DYNc"/>
    <property type="match status" value="1"/>
</dbReference>
<feature type="transmembrane region" description="Helical" evidence="2">
    <location>
        <begin position="1057"/>
        <end position="1076"/>
    </location>
</feature>
<keyword evidence="2" id="KW-1133">Transmembrane helix</keyword>
<feature type="compositionally biased region" description="Polar residues" evidence="1">
    <location>
        <begin position="10"/>
        <end position="21"/>
    </location>
</feature>
<dbReference type="PRINTS" id="PR00195">
    <property type="entry name" value="DYNAMIN"/>
</dbReference>
<dbReference type="GO" id="GO:0016740">
    <property type="term" value="F:transferase activity"/>
    <property type="evidence" value="ECO:0007669"/>
    <property type="project" value="UniProtKB-KW"/>
</dbReference>
<dbReference type="Proteomes" id="UP000749293">
    <property type="component" value="Unassembled WGS sequence"/>
</dbReference>
<dbReference type="InterPro" id="IPR029044">
    <property type="entry name" value="Nucleotide-diphossugar_trans"/>
</dbReference>
<dbReference type="EMBL" id="JAANYQ010000027">
    <property type="protein sequence ID" value="KAF4119264.1"/>
    <property type="molecule type" value="Genomic_DNA"/>
</dbReference>
<keyword evidence="4" id="KW-0808">Transferase</keyword>
<gene>
    <name evidence="4" type="ORF">GMORB2_4783</name>
</gene>
<dbReference type="SUPFAM" id="SSF53448">
    <property type="entry name" value="Nucleotide-diphospho-sugar transferases"/>
    <property type="match status" value="1"/>
</dbReference>
<dbReference type="PANTHER" id="PTHR35408:SF3">
    <property type="entry name" value="GLYCOSYLTRANSFERASE 2-LIKE DOMAIN-CONTAINING PROTEIN"/>
    <property type="match status" value="1"/>
</dbReference>
<feature type="transmembrane region" description="Helical" evidence="2">
    <location>
        <begin position="933"/>
        <end position="953"/>
    </location>
</feature>